<keyword evidence="2" id="KW-0479">Metal-binding</keyword>
<evidence type="ECO:0000256" key="3">
    <source>
        <dbReference type="ARBA" id="ARBA00022737"/>
    </source>
</evidence>
<dbReference type="Gene3D" id="3.30.160.60">
    <property type="entry name" value="Classic Zinc Finger"/>
    <property type="match status" value="2"/>
</dbReference>
<dbReference type="GO" id="GO:0005634">
    <property type="term" value="C:nucleus"/>
    <property type="evidence" value="ECO:0007669"/>
    <property type="project" value="UniProtKB-SubCell"/>
</dbReference>
<feature type="domain" description="C2H2-type" evidence="8">
    <location>
        <begin position="13"/>
        <end position="36"/>
    </location>
</feature>
<dbReference type="SMART" id="SM00355">
    <property type="entry name" value="ZnF_C2H2"/>
    <property type="match status" value="3"/>
</dbReference>
<evidence type="ECO:0000313" key="9">
    <source>
        <dbReference type="EMBL" id="JAC08658.1"/>
    </source>
</evidence>
<feature type="non-terminal residue" evidence="9">
    <location>
        <position position="1"/>
    </location>
</feature>
<keyword evidence="3" id="KW-0677">Repeat</keyword>
<keyword evidence="6" id="KW-0539">Nucleus</keyword>
<organism evidence="9">
    <name type="scientific">Aedes albopictus</name>
    <name type="common">Asian tiger mosquito</name>
    <name type="synonym">Stegomyia albopicta</name>
    <dbReference type="NCBI Taxonomy" id="7160"/>
    <lineage>
        <taxon>Eukaryota</taxon>
        <taxon>Metazoa</taxon>
        <taxon>Ecdysozoa</taxon>
        <taxon>Arthropoda</taxon>
        <taxon>Hexapoda</taxon>
        <taxon>Insecta</taxon>
        <taxon>Pterygota</taxon>
        <taxon>Neoptera</taxon>
        <taxon>Endopterygota</taxon>
        <taxon>Diptera</taxon>
        <taxon>Nematocera</taxon>
        <taxon>Culicoidea</taxon>
        <taxon>Culicidae</taxon>
        <taxon>Culicinae</taxon>
        <taxon>Aedini</taxon>
        <taxon>Aedes</taxon>
        <taxon>Stegomyia</taxon>
    </lineage>
</organism>
<keyword evidence="4 7" id="KW-0863">Zinc-finger</keyword>
<reference evidence="9" key="1">
    <citation type="journal article" date="2014" name="PLoS Negl. Trop. Dis.">
        <title>Identification and characterization of seminal fluid proteins in the Asian tiger mosquito, Aedes albopictus.</title>
        <authorList>
            <person name="Boes K.E."/>
            <person name="Ribeiro J.M."/>
            <person name="Wong A."/>
            <person name="Harrington L.C."/>
            <person name="Wolfner M.F."/>
            <person name="Sirot L.K."/>
        </authorList>
    </citation>
    <scope>NUCLEOTIDE SEQUENCE</scope>
    <source>
        <tissue evidence="9">Reproductive organs</tissue>
    </source>
</reference>
<dbReference type="AlphaFoldDB" id="A0A023EH19"/>
<dbReference type="PROSITE" id="PS00028">
    <property type="entry name" value="ZINC_FINGER_C2H2_1"/>
    <property type="match status" value="2"/>
</dbReference>
<protein>
    <submittedName>
        <fullName evidence="9">Putative zinc finger protein</fullName>
    </submittedName>
</protein>
<proteinExistence type="evidence at transcript level"/>
<dbReference type="VEuPathDB" id="VectorBase:AALC636_011025"/>
<dbReference type="PROSITE" id="PS50157">
    <property type="entry name" value="ZINC_FINGER_C2H2_2"/>
    <property type="match status" value="2"/>
</dbReference>
<comment type="subcellular location">
    <subcellularLocation>
        <location evidence="1">Nucleus</location>
    </subcellularLocation>
</comment>
<evidence type="ECO:0000256" key="5">
    <source>
        <dbReference type="ARBA" id="ARBA00022833"/>
    </source>
</evidence>
<feature type="domain" description="C2H2-type" evidence="8">
    <location>
        <begin position="91"/>
        <end position="119"/>
    </location>
</feature>
<evidence type="ECO:0000256" key="4">
    <source>
        <dbReference type="ARBA" id="ARBA00022771"/>
    </source>
</evidence>
<sequence>VSTQTQQKKPSSFQCVHCPRAFSFACNLKRHVKTIHGVPGILQEPIVELPTPTAGEPIAVNSKTCSKCGLQFNKRKDKLKHMMEEHGATLFKCSYCPKQFIFKQSVTRHESTAHSQQVETLPKSRNSTVYSGEDNTEIEAVVNAEKQDEETQRYGNVTNELALTLTSTEGNASGIGTDE</sequence>
<dbReference type="EMBL" id="GAPW01004940">
    <property type="protein sequence ID" value="JAC08658.1"/>
    <property type="molecule type" value="mRNA"/>
</dbReference>
<evidence type="ECO:0000256" key="1">
    <source>
        <dbReference type="ARBA" id="ARBA00004123"/>
    </source>
</evidence>
<feature type="non-terminal residue" evidence="9">
    <location>
        <position position="179"/>
    </location>
</feature>
<evidence type="ECO:0000259" key="8">
    <source>
        <dbReference type="PROSITE" id="PS50157"/>
    </source>
</evidence>
<dbReference type="InterPro" id="IPR050888">
    <property type="entry name" value="ZnF_C2H2-type_TF"/>
</dbReference>
<dbReference type="Pfam" id="PF00096">
    <property type="entry name" value="zf-C2H2"/>
    <property type="match status" value="2"/>
</dbReference>
<evidence type="ECO:0000256" key="7">
    <source>
        <dbReference type="PROSITE-ProRule" id="PRU00042"/>
    </source>
</evidence>
<name>A0A023EH19_AEDAL</name>
<dbReference type="VEuPathDB" id="VectorBase:AALF017883"/>
<dbReference type="InterPro" id="IPR013087">
    <property type="entry name" value="Znf_C2H2_type"/>
</dbReference>
<accession>A0A023EH19</accession>
<dbReference type="VEuPathDB" id="VectorBase:AALFPA_075852"/>
<dbReference type="InterPro" id="IPR036236">
    <property type="entry name" value="Znf_C2H2_sf"/>
</dbReference>
<evidence type="ECO:0000256" key="2">
    <source>
        <dbReference type="ARBA" id="ARBA00022723"/>
    </source>
</evidence>
<dbReference type="GO" id="GO:0008270">
    <property type="term" value="F:zinc ion binding"/>
    <property type="evidence" value="ECO:0007669"/>
    <property type="project" value="UniProtKB-KW"/>
</dbReference>
<dbReference type="SUPFAM" id="SSF57667">
    <property type="entry name" value="beta-beta-alpha zinc fingers"/>
    <property type="match status" value="2"/>
</dbReference>
<dbReference type="PANTHER" id="PTHR24406">
    <property type="entry name" value="TRANSCRIPTIONAL REPRESSOR CTCFL-RELATED"/>
    <property type="match status" value="1"/>
</dbReference>
<evidence type="ECO:0000256" key="6">
    <source>
        <dbReference type="ARBA" id="ARBA00023242"/>
    </source>
</evidence>
<keyword evidence="5" id="KW-0862">Zinc</keyword>